<dbReference type="Proteomes" id="UP000306477">
    <property type="component" value="Unassembled WGS sequence"/>
</dbReference>
<dbReference type="OrthoDB" id="362857at2"/>
<evidence type="ECO:0000313" key="3">
    <source>
        <dbReference type="Proteomes" id="UP000306477"/>
    </source>
</evidence>
<sequence length="116" mass="13902">MLKVEYSPAALEDLQQNIRNYISNDWGEDVTIKVLKKITSDIRRLEQYPFSGIDLGKVINVPTEYRYLFSEKNYVFYRLELDKIRIIRVLNERQNYMQQLFGISSEPIKDYKNNNE</sequence>
<dbReference type="InterPro" id="IPR035093">
    <property type="entry name" value="RelE/ParE_toxin_dom_sf"/>
</dbReference>
<gene>
    <name evidence="2" type="ORF">E1I69_07490</name>
</gene>
<dbReference type="InterPro" id="IPR007712">
    <property type="entry name" value="RelE/ParE_toxin"/>
</dbReference>
<name>A0A4S3PUJ9_9BACI</name>
<protein>
    <submittedName>
        <fullName evidence="2">Type II toxin-antitoxin system RelE/ParE family toxin</fullName>
    </submittedName>
</protein>
<keyword evidence="1" id="KW-1277">Toxin-antitoxin system</keyword>
<organism evidence="2 3">
    <name type="scientific">Bacillus timonensis</name>
    <dbReference type="NCBI Taxonomy" id="1033734"/>
    <lineage>
        <taxon>Bacteria</taxon>
        <taxon>Bacillati</taxon>
        <taxon>Bacillota</taxon>
        <taxon>Bacilli</taxon>
        <taxon>Bacillales</taxon>
        <taxon>Bacillaceae</taxon>
        <taxon>Bacillus</taxon>
    </lineage>
</organism>
<accession>A0A4S3PUJ9</accession>
<reference evidence="2 3" key="1">
    <citation type="journal article" date="2019" name="Indoor Air">
        <title>Impacts of indoor surface finishes on bacterial viability.</title>
        <authorList>
            <person name="Hu J."/>
            <person name="Maamar S.B."/>
            <person name="Glawe A.J."/>
            <person name="Gottel N."/>
            <person name="Gilbert J.A."/>
            <person name="Hartmann E.M."/>
        </authorList>
    </citation>
    <scope>NUCLEOTIDE SEQUENCE [LARGE SCALE GENOMIC DNA]</scope>
    <source>
        <strain evidence="2 3">AF060A6</strain>
    </source>
</reference>
<proteinExistence type="predicted"/>
<evidence type="ECO:0000256" key="1">
    <source>
        <dbReference type="ARBA" id="ARBA00022649"/>
    </source>
</evidence>
<dbReference type="RefSeq" id="WP_136378987.1">
    <property type="nucleotide sequence ID" value="NZ_SLUB01000009.1"/>
</dbReference>
<comment type="caution">
    <text evidence="2">The sequence shown here is derived from an EMBL/GenBank/DDBJ whole genome shotgun (WGS) entry which is preliminary data.</text>
</comment>
<dbReference type="Pfam" id="PF05016">
    <property type="entry name" value="ParE_toxin"/>
    <property type="match status" value="1"/>
</dbReference>
<dbReference type="EMBL" id="SLUB01000009">
    <property type="protein sequence ID" value="THE13449.1"/>
    <property type="molecule type" value="Genomic_DNA"/>
</dbReference>
<dbReference type="AlphaFoldDB" id="A0A4S3PUJ9"/>
<keyword evidence="3" id="KW-1185">Reference proteome</keyword>
<dbReference type="Gene3D" id="3.30.2310.20">
    <property type="entry name" value="RelE-like"/>
    <property type="match status" value="1"/>
</dbReference>
<evidence type="ECO:0000313" key="2">
    <source>
        <dbReference type="EMBL" id="THE13449.1"/>
    </source>
</evidence>